<organism evidence="9 10">
    <name type="scientific">Clostridium manihotivorum</name>
    <dbReference type="NCBI Taxonomy" id="2320868"/>
    <lineage>
        <taxon>Bacteria</taxon>
        <taxon>Bacillati</taxon>
        <taxon>Bacillota</taxon>
        <taxon>Clostridia</taxon>
        <taxon>Eubacteriales</taxon>
        <taxon>Clostridiaceae</taxon>
        <taxon>Clostridium</taxon>
    </lineage>
</organism>
<evidence type="ECO:0000256" key="3">
    <source>
        <dbReference type="ARBA" id="ARBA00022475"/>
    </source>
</evidence>
<name>A0A3R5X4N3_9CLOT</name>
<evidence type="ECO:0000256" key="5">
    <source>
        <dbReference type="ARBA" id="ARBA00023136"/>
    </source>
</evidence>
<protein>
    <submittedName>
        <fullName evidence="9">BMP family ABC transporter substrate-binding protein</fullName>
    </submittedName>
</protein>
<dbReference type="GO" id="GO:0005886">
    <property type="term" value="C:plasma membrane"/>
    <property type="evidence" value="ECO:0007669"/>
    <property type="project" value="UniProtKB-SubCell"/>
</dbReference>
<dbReference type="RefSeq" id="WP_128215302.1">
    <property type="nucleotide sequence ID" value="NZ_CP025746.1"/>
</dbReference>
<dbReference type="AlphaFoldDB" id="A0A3R5X4N3"/>
<evidence type="ECO:0000256" key="6">
    <source>
        <dbReference type="ARBA" id="ARBA00023288"/>
    </source>
</evidence>
<dbReference type="PANTHER" id="PTHR34296">
    <property type="entry name" value="TRANSCRIPTIONAL ACTIVATOR PROTEIN MED"/>
    <property type="match status" value="1"/>
</dbReference>
<keyword evidence="6" id="KW-0449">Lipoprotein</keyword>
<dbReference type="InterPro" id="IPR028082">
    <property type="entry name" value="Peripla_BP_I"/>
</dbReference>
<dbReference type="Proteomes" id="UP000286268">
    <property type="component" value="Chromosome"/>
</dbReference>
<keyword evidence="3" id="KW-1003">Cell membrane</keyword>
<dbReference type="InterPro" id="IPR003760">
    <property type="entry name" value="PnrA-like"/>
</dbReference>
<gene>
    <name evidence="9" type="ORF">C1I91_24785</name>
</gene>
<comment type="subcellular location">
    <subcellularLocation>
        <location evidence="1">Cell membrane</location>
        <topology evidence="1">Lipid-anchor</topology>
    </subcellularLocation>
</comment>
<dbReference type="KEGG" id="cmah:C1I91_24785"/>
<keyword evidence="10" id="KW-1185">Reference proteome</keyword>
<feature type="domain" description="ABC transporter substrate-binding protein PnrA-like" evidence="8">
    <location>
        <begin position="44"/>
        <end position="339"/>
    </location>
</feature>
<dbReference type="Pfam" id="PF02608">
    <property type="entry name" value="Bmp"/>
    <property type="match status" value="1"/>
</dbReference>
<dbReference type="PROSITE" id="PS51257">
    <property type="entry name" value="PROKAR_LIPOPROTEIN"/>
    <property type="match status" value="1"/>
</dbReference>
<keyword evidence="5" id="KW-0472">Membrane</keyword>
<keyword evidence="4 7" id="KW-0732">Signal</keyword>
<dbReference type="EMBL" id="CP025746">
    <property type="protein sequence ID" value="QAA34588.1"/>
    <property type="molecule type" value="Genomic_DNA"/>
</dbReference>
<dbReference type="Gene3D" id="3.40.50.2300">
    <property type="match status" value="2"/>
</dbReference>
<evidence type="ECO:0000256" key="7">
    <source>
        <dbReference type="SAM" id="SignalP"/>
    </source>
</evidence>
<feature type="chain" id="PRO_5039091140" evidence="7">
    <location>
        <begin position="21"/>
        <end position="356"/>
    </location>
</feature>
<reference evidence="9 10" key="1">
    <citation type="submission" date="2018-01" db="EMBL/GenBank/DDBJ databases">
        <title>Genome Sequencing and Assembly of Anaerobacter polyendosporus strain CT4.</title>
        <authorList>
            <person name="Tachaapaikoon C."/>
            <person name="Sutheeworapong S."/>
            <person name="Jenjaroenpun P."/>
            <person name="Wongsurawat T."/>
            <person name="Nookeaw I."/>
            <person name="Cheawchanlertfa P."/>
            <person name="Kosugi A."/>
            <person name="Cheevadhanarak S."/>
            <person name="Ratanakhanokchai K."/>
        </authorList>
    </citation>
    <scope>NUCLEOTIDE SEQUENCE [LARGE SCALE GENOMIC DNA]</scope>
    <source>
        <strain evidence="9 10">CT4</strain>
    </source>
</reference>
<dbReference type="SUPFAM" id="SSF53822">
    <property type="entry name" value="Periplasmic binding protein-like I"/>
    <property type="match status" value="1"/>
</dbReference>
<dbReference type="PANTHER" id="PTHR34296:SF2">
    <property type="entry name" value="ABC TRANSPORTER GUANOSINE-BINDING PROTEIN NUPN"/>
    <property type="match status" value="1"/>
</dbReference>
<evidence type="ECO:0000259" key="8">
    <source>
        <dbReference type="Pfam" id="PF02608"/>
    </source>
</evidence>
<evidence type="ECO:0000256" key="4">
    <source>
        <dbReference type="ARBA" id="ARBA00022729"/>
    </source>
</evidence>
<feature type="signal peptide" evidence="7">
    <location>
        <begin position="1"/>
        <end position="20"/>
    </location>
</feature>
<evidence type="ECO:0000256" key="2">
    <source>
        <dbReference type="ARBA" id="ARBA00008610"/>
    </source>
</evidence>
<evidence type="ECO:0000256" key="1">
    <source>
        <dbReference type="ARBA" id="ARBA00004193"/>
    </source>
</evidence>
<evidence type="ECO:0000313" key="9">
    <source>
        <dbReference type="EMBL" id="QAA34588.1"/>
    </source>
</evidence>
<evidence type="ECO:0000313" key="10">
    <source>
        <dbReference type="Proteomes" id="UP000286268"/>
    </source>
</evidence>
<dbReference type="OrthoDB" id="9769871at2"/>
<dbReference type="CDD" id="cd06354">
    <property type="entry name" value="PBP1_PrnA-like"/>
    <property type="match status" value="1"/>
</dbReference>
<accession>A0A3R5X4N3</accession>
<proteinExistence type="inferred from homology"/>
<comment type="similarity">
    <text evidence="2">Belongs to the BMP lipoprotein family.</text>
</comment>
<dbReference type="InterPro" id="IPR050957">
    <property type="entry name" value="BMP_lipoprotein"/>
</dbReference>
<sequence length="356" mass="38510">MKNKIFNSIIVMIVISSMLAGCSSKKEASSKEGSSKSKTKISLITDEAGTKDRSFNQAVCEGVEKASKQFGVSTNIVESKSKDDFQKSIDTAAKESDLTFGVGYLMVDAITRAAKNKSDKNFVIIDALVDVPNVKSVTFNNEEGAFLMGIIAGKMTKTNKVGFIGGAETPISESFEVGFACGVKAVNPSAFEAIISKKNVRYVGTFTDKDKAYSLAKELYDRDCDIIFHAAGTAGEGVFKAAKESKKWAIGNDVDQGELYEKYTDVILSSMVKNLDKVSYQACKESIEGKFRGGENNVVKLGLSGEGIEIAKSTANNTPKDIISLAEKYKSEIVSGKFKVPTRMEEAREFAPPNIE</sequence>